<sequence>MTHTTLSTAQRDRAAGVLLGLACGDALGAGYEFGAPLPDHTPVRMQGGGGFGWAPGEWTDDTSMAIPLARAAAAGLDLRDETVLDGIVAQWVDWAKTAPDVGVQLRAVLSRTEPTASAVRQVAKAHHDRHGRSAGNGSLMRTAPVALAYLHDPAALAEAARLVSSLTHYEADAGDACVLWCLAIRHAVLEGELDLRIGLPALPADRRALWEGRFAVAETSRPADFARNGWVVEALQGAWSAIVTTPATDATHLRLALDAAVRGGRDTDTVAAIAGGLLGARWGASAVPAEWRRIVHGWPGLTAADLLRLGSSATPDLAHAQAESVDYAYLGDVSTLVRHPHDDGVWLGAAGALDALSAEIDAVVSLCRVGTKQVPTRIRHRVEVRLIDDDDPAKNPNLDVVLLDTVQVVAALRAEGHTVLLHCAQAQSRTPSVAALYAAVHRGVPIDRALAEVIAALPAAAPKRFLRDAVVRLAEANTDSPHQGPNTEGARA</sequence>
<comment type="cofactor">
    <cofactor evidence="3">
        <name>Mg(2+)</name>
        <dbReference type="ChEBI" id="CHEBI:18420"/>
    </cofactor>
    <text evidence="3">Binds 2 magnesium ions per subunit.</text>
</comment>
<dbReference type="GO" id="GO:0046872">
    <property type="term" value="F:metal ion binding"/>
    <property type="evidence" value="ECO:0007669"/>
    <property type="project" value="UniProtKB-KW"/>
</dbReference>
<keyword evidence="5" id="KW-1185">Reference proteome</keyword>
<keyword evidence="3" id="KW-0479">Metal-binding</keyword>
<name>A0A3A5MFM7_9MICO</name>
<comment type="caution">
    <text evidence="4">The sequence shown here is derived from an EMBL/GenBank/DDBJ whole genome shotgun (WGS) entry which is preliminary data.</text>
</comment>
<feature type="binding site" evidence="3">
    <location>
        <position position="269"/>
    </location>
    <ligand>
        <name>Mg(2+)</name>
        <dbReference type="ChEBI" id="CHEBI:18420"/>
        <label>1</label>
    </ligand>
</feature>
<evidence type="ECO:0000256" key="2">
    <source>
        <dbReference type="ARBA" id="ARBA00022801"/>
    </source>
</evidence>
<dbReference type="AlphaFoldDB" id="A0A3A5MFM7"/>
<dbReference type="Proteomes" id="UP000272015">
    <property type="component" value="Unassembled WGS sequence"/>
</dbReference>
<reference evidence="4 5" key="1">
    <citation type="submission" date="2018-09" db="EMBL/GenBank/DDBJ databases">
        <title>Novel species of Cryobacterium.</title>
        <authorList>
            <person name="Liu Q."/>
            <person name="Xin Y.-H."/>
        </authorList>
    </citation>
    <scope>NUCLEOTIDE SEQUENCE [LARGE SCALE GENOMIC DNA]</scope>
    <source>
        <strain evidence="4 5">Hh39</strain>
    </source>
</reference>
<feature type="binding site" evidence="3">
    <location>
        <position position="60"/>
    </location>
    <ligand>
        <name>Mg(2+)</name>
        <dbReference type="ChEBI" id="CHEBI:18420"/>
        <label>1</label>
    </ligand>
</feature>
<feature type="binding site" evidence="3">
    <location>
        <position position="268"/>
    </location>
    <ligand>
        <name>Mg(2+)</name>
        <dbReference type="ChEBI" id="CHEBI:18420"/>
        <label>1</label>
    </ligand>
</feature>
<protein>
    <submittedName>
        <fullName evidence="4">ADP-ribosylglycohydrolase family protein</fullName>
    </submittedName>
</protein>
<dbReference type="InterPro" id="IPR036705">
    <property type="entry name" value="Ribosyl_crysJ1_sf"/>
</dbReference>
<feature type="binding site" evidence="3">
    <location>
        <position position="59"/>
    </location>
    <ligand>
        <name>Mg(2+)</name>
        <dbReference type="ChEBI" id="CHEBI:18420"/>
        <label>1</label>
    </ligand>
</feature>
<evidence type="ECO:0000313" key="5">
    <source>
        <dbReference type="Proteomes" id="UP000272015"/>
    </source>
</evidence>
<evidence type="ECO:0000256" key="3">
    <source>
        <dbReference type="PIRSR" id="PIRSR605502-1"/>
    </source>
</evidence>
<keyword evidence="2 4" id="KW-0378">Hydrolase</keyword>
<dbReference type="Pfam" id="PF03747">
    <property type="entry name" value="ADP_ribosyl_GH"/>
    <property type="match status" value="1"/>
</dbReference>
<dbReference type="OrthoDB" id="9798107at2"/>
<dbReference type="EMBL" id="QZVS01000078">
    <property type="protein sequence ID" value="RJT88970.1"/>
    <property type="molecule type" value="Genomic_DNA"/>
</dbReference>
<dbReference type="InterPro" id="IPR050792">
    <property type="entry name" value="ADP-ribosylglycohydrolase"/>
</dbReference>
<dbReference type="Gene3D" id="3.90.190.10">
    <property type="entry name" value="Protein tyrosine phosphatase superfamily"/>
    <property type="match status" value="1"/>
</dbReference>
<gene>
    <name evidence="4" type="ORF">D6T64_08370</name>
</gene>
<dbReference type="SUPFAM" id="SSF101478">
    <property type="entry name" value="ADP-ribosylglycohydrolase"/>
    <property type="match status" value="1"/>
</dbReference>
<organism evidence="4 5">
    <name type="scientific">Cryobacterium melibiosiphilum</name>
    <dbReference type="NCBI Taxonomy" id="995039"/>
    <lineage>
        <taxon>Bacteria</taxon>
        <taxon>Bacillati</taxon>
        <taxon>Actinomycetota</taxon>
        <taxon>Actinomycetes</taxon>
        <taxon>Micrococcales</taxon>
        <taxon>Microbacteriaceae</taxon>
        <taxon>Cryobacterium</taxon>
    </lineage>
</organism>
<evidence type="ECO:0000256" key="1">
    <source>
        <dbReference type="ARBA" id="ARBA00010702"/>
    </source>
</evidence>
<dbReference type="PANTHER" id="PTHR16222">
    <property type="entry name" value="ADP-RIBOSYLGLYCOHYDROLASE"/>
    <property type="match status" value="1"/>
</dbReference>
<dbReference type="SUPFAM" id="SSF52799">
    <property type="entry name" value="(Phosphotyrosine protein) phosphatases II"/>
    <property type="match status" value="1"/>
</dbReference>
<feature type="binding site" evidence="3">
    <location>
        <position position="61"/>
    </location>
    <ligand>
        <name>Mg(2+)</name>
        <dbReference type="ChEBI" id="CHEBI:18420"/>
        <label>1</label>
    </ligand>
</feature>
<keyword evidence="3" id="KW-0460">Magnesium</keyword>
<accession>A0A3A5MFM7</accession>
<dbReference type="InterPro" id="IPR005502">
    <property type="entry name" value="Ribosyl_crysJ1"/>
</dbReference>
<dbReference type="PANTHER" id="PTHR16222:SF24">
    <property type="entry name" value="ADP-RIBOSYLHYDROLASE ARH3"/>
    <property type="match status" value="1"/>
</dbReference>
<dbReference type="InterPro" id="IPR029021">
    <property type="entry name" value="Prot-tyrosine_phosphatase-like"/>
</dbReference>
<evidence type="ECO:0000313" key="4">
    <source>
        <dbReference type="EMBL" id="RJT88970.1"/>
    </source>
</evidence>
<feature type="binding site" evidence="3">
    <location>
        <position position="266"/>
    </location>
    <ligand>
        <name>Mg(2+)</name>
        <dbReference type="ChEBI" id="CHEBI:18420"/>
        <label>1</label>
    </ligand>
</feature>
<dbReference type="RefSeq" id="WP_119974146.1">
    <property type="nucleotide sequence ID" value="NZ_JBHSQA010000016.1"/>
</dbReference>
<dbReference type="Gene3D" id="1.10.4080.10">
    <property type="entry name" value="ADP-ribosylation/Crystallin J1"/>
    <property type="match status" value="1"/>
</dbReference>
<dbReference type="GO" id="GO:0016787">
    <property type="term" value="F:hydrolase activity"/>
    <property type="evidence" value="ECO:0007669"/>
    <property type="project" value="UniProtKB-KW"/>
</dbReference>
<comment type="similarity">
    <text evidence="1">Belongs to the ADP-ribosylglycohydrolase family.</text>
</comment>
<proteinExistence type="inferred from homology"/>